<protein>
    <submittedName>
        <fullName evidence="1">Uncharacterized protein</fullName>
    </submittedName>
</protein>
<dbReference type="AlphaFoldDB" id="A0A0L8V7I3"/>
<dbReference type="STRING" id="1409788.NC99_28600"/>
<dbReference type="EMBL" id="LGIA01000165">
    <property type="protein sequence ID" value="KOH44313.1"/>
    <property type="molecule type" value="Genomic_DNA"/>
</dbReference>
<proteinExistence type="predicted"/>
<dbReference type="Proteomes" id="UP000036958">
    <property type="component" value="Unassembled WGS sequence"/>
</dbReference>
<reference evidence="2" key="1">
    <citation type="submission" date="2015-07" db="EMBL/GenBank/DDBJ databases">
        <title>Genome sequencing of Sunxiuqinia dokdonensis strain SK.</title>
        <authorList>
            <person name="Ahn S."/>
            <person name="Kim B.-C."/>
        </authorList>
    </citation>
    <scope>NUCLEOTIDE SEQUENCE [LARGE SCALE GENOMIC DNA]</scope>
    <source>
        <strain evidence="2">SK</strain>
    </source>
</reference>
<dbReference type="PATRIC" id="fig|1409788.3.peg.2946"/>
<gene>
    <name evidence="1" type="ORF">NC99_28600</name>
</gene>
<organism evidence="1 2">
    <name type="scientific">Sunxiuqinia dokdonensis</name>
    <dbReference type="NCBI Taxonomy" id="1409788"/>
    <lineage>
        <taxon>Bacteria</taxon>
        <taxon>Pseudomonadati</taxon>
        <taxon>Bacteroidota</taxon>
        <taxon>Bacteroidia</taxon>
        <taxon>Marinilabiliales</taxon>
        <taxon>Prolixibacteraceae</taxon>
        <taxon>Sunxiuqinia</taxon>
    </lineage>
</organism>
<accession>A0A0L8V7I3</accession>
<evidence type="ECO:0000313" key="2">
    <source>
        <dbReference type="Proteomes" id="UP000036958"/>
    </source>
</evidence>
<comment type="caution">
    <text evidence="1">The sequence shown here is derived from an EMBL/GenBank/DDBJ whole genome shotgun (WGS) entry which is preliminary data.</text>
</comment>
<sequence>MKASSLKELRDELKIYPPEQLQALCIRLAKFKKENKELLTYLLFEADNEQSYVESVKIEMDESFESINRRSTYLIKKSLRKILRDTNKYIKYSGIKTTELDLLIYFCRKVRTSKIPLSRSVALQNIYVRQVAKIESVLAKLHEDIQIDYQDDLRFLKA</sequence>
<evidence type="ECO:0000313" key="1">
    <source>
        <dbReference type="EMBL" id="KOH44313.1"/>
    </source>
</evidence>
<dbReference type="OrthoDB" id="978748at2"/>
<dbReference type="RefSeq" id="WP_053184486.1">
    <property type="nucleotide sequence ID" value="NZ_LGIA01000165.1"/>
</dbReference>
<keyword evidence="2" id="KW-1185">Reference proteome</keyword>
<name>A0A0L8V7I3_9BACT</name>